<feature type="compositionally biased region" description="Basic residues" evidence="3">
    <location>
        <begin position="170"/>
        <end position="179"/>
    </location>
</feature>
<dbReference type="EMBL" id="CAHIKZ030003908">
    <property type="protein sequence ID" value="CAE1305325.1"/>
    <property type="molecule type" value="Genomic_DNA"/>
</dbReference>
<dbReference type="PROSITE" id="PS51939">
    <property type="entry name" value="XRRM"/>
    <property type="match status" value="1"/>
</dbReference>
<evidence type="ECO:0000313" key="6">
    <source>
        <dbReference type="Proteomes" id="UP000597762"/>
    </source>
</evidence>
<gene>
    <name evidence="5" type="ORF">SPHA_57784</name>
</gene>
<accession>A0A812DSI9</accession>
<reference evidence="5" key="1">
    <citation type="submission" date="2021-01" db="EMBL/GenBank/DDBJ databases">
        <authorList>
            <person name="Li R."/>
            <person name="Bekaert M."/>
        </authorList>
    </citation>
    <scope>NUCLEOTIDE SEQUENCE</scope>
    <source>
        <strain evidence="5">Farmed</strain>
    </source>
</reference>
<proteinExistence type="predicted"/>
<evidence type="ECO:0000256" key="3">
    <source>
        <dbReference type="SAM" id="MobiDB-lite"/>
    </source>
</evidence>
<dbReference type="Gene3D" id="3.30.70.330">
    <property type="match status" value="2"/>
</dbReference>
<dbReference type="Proteomes" id="UP000597762">
    <property type="component" value="Unassembled WGS sequence"/>
</dbReference>
<comment type="caution">
    <text evidence="5">The sequence shown here is derived from an EMBL/GenBank/DDBJ whole genome shotgun (WGS) entry which is preliminary data.</text>
</comment>
<name>A0A812DSI9_ACAPH</name>
<dbReference type="InterPro" id="IPR035979">
    <property type="entry name" value="RBD_domain_sf"/>
</dbReference>
<evidence type="ECO:0000313" key="5">
    <source>
        <dbReference type="EMBL" id="CAE1305325.1"/>
    </source>
</evidence>
<dbReference type="Pfam" id="PF08777">
    <property type="entry name" value="RRM_3"/>
    <property type="match status" value="1"/>
</dbReference>
<organism evidence="5 6">
    <name type="scientific">Acanthosepion pharaonis</name>
    <name type="common">Pharaoh cuttlefish</name>
    <name type="synonym">Sepia pharaonis</name>
    <dbReference type="NCBI Taxonomy" id="158019"/>
    <lineage>
        <taxon>Eukaryota</taxon>
        <taxon>Metazoa</taxon>
        <taxon>Spiralia</taxon>
        <taxon>Lophotrochozoa</taxon>
        <taxon>Mollusca</taxon>
        <taxon>Cephalopoda</taxon>
        <taxon>Coleoidea</taxon>
        <taxon>Decapodiformes</taxon>
        <taxon>Sepiida</taxon>
        <taxon>Sepiina</taxon>
        <taxon>Sepiidae</taxon>
        <taxon>Acanthosepion</taxon>
    </lineage>
</organism>
<evidence type="ECO:0000259" key="4">
    <source>
        <dbReference type="PROSITE" id="PS51939"/>
    </source>
</evidence>
<dbReference type="AlphaFoldDB" id="A0A812DSI9"/>
<dbReference type="InterPro" id="IPR000504">
    <property type="entry name" value="RRM_dom"/>
</dbReference>
<evidence type="ECO:0000256" key="2">
    <source>
        <dbReference type="PROSITE-ProRule" id="PRU01288"/>
    </source>
</evidence>
<sequence>MAWSWPPNMTLFRVQSALVTSIPRYKSTGDPKSFAFVEFETVEGAKKACQILNNPPTEREHKPGKFPKHNKAMVQLRKKMNAALDESEVKECDLSSNEKSKTSRQKRKRKISSCSAEGKDIQASKRQKSESLCGETLEEGCSKVLTEHQNESVLDSTKSEDEDKVCGGSGKKKKKRKQRQQSESSGNKSQEDEVSDKSRPRSDSFSKLHDSEGGSNSKYRRRAYSCSKLTDSELVGKVTVPKTEPESKPKAEEPVESEKGDEKELAKTRDESVKEKSETDCQAETEAAFLCKERKQIKRKKESMESVCSDVENLPKHQKLNNDILEMQGERNDFKKRRHQHRKPKKHYPNLRVLSKEEWLQYKADYLNTQRANMAMLKKMLAEKTKRQEPENQPSPAKENYEFIPNVIINVKSDLLLNIKEVKEKLNPIANIAYIDLKEVDVQAYIRCRDEESARTICDSSFPHYKFTLLQGEEEKMYWEKLRADREAKINSKHRLKKRGTSKLMDKIEKLNTKNKKFILMSNSSAKKCFF</sequence>
<dbReference type="SUPFAM" id="SSF54928">
    <property type="entry name" value="RNA-binding domain, RBD"/>
    <property type="match status" value="1"/>
</dbReference>
<dbReference type="Pfam" id="PF00076">
    <property type="entry name" value="RRM_1"/>
    <property type="match status" value="1"/>
</dbReference>
<feature type="compositionally biased region" description="Basic and acidic residues" evidence="3">
    <location>
        <begin position="117"/>
        <end position="129"/>
    </location>
</feature>
<feature type="compositionally biased region" description="Basic and acidic residues" evidence="3">
    <location>
        <begin position="243"/>
        <end position="279"/>
    </location>
</feature>
<dbReference type="GO" id="GO:0003723">
    <property type="term" value="F:RNA binding"/>
    <property type="evidence" value="ECO:0007669"/>
    <property type="project" value="UniProtKB-KW"/>
</dbReference>
<feature type="compositionally biased region" description="Basic residues" evidence="3">
    <location>
        <begin position="102"/>
        <end position="111"/>
    </location>
</feature>
<keyword evidence="1 2" id="KW-0694">RNA-binding</keyword>
<feature type="compositionally biased region" description="Basic and acidic residues" evidence="3">
    <location>
        <begin position="87"/>
        <end position="101"/>
    </location>
</feature>
<dbReference type="GO" id="GO:1990904">
    <property type="term" value="C:ribonucleoprotein complex"/>
    <property type="evidence" value="ECO:0007669"/>
    <property type="project" value="UniProtKB-UniRule"/>
</dbReference>
<evidence type="ECO:0000256" key="1">
    <source>
        <dbReference type="ARBA" id="ARBA00022884"/>
    </source>
</evidence>
<dbReference type="OrthoDB" id="439993at2759"/>
<dbReference type="InterPro" id="IPR014886">
    <property type="entry name" value="La_xRRM"/>
</dbReference>
<dbReference type="InterPro" id="IPR012677">
    <property type="entry name" value="Nucleotide-bd_a/b_plait_sf"/>
</dbReference>
<protein>
    <submittedName>
        <fullName evidence="5">LARP7</fullName>
    </submittedName>
</protein>
<keyword evidence="6" id="KW-1185">Reference proteome</keyword>
<feature type="region of interest" description="Disordered" evidence="3">
    <location>
        <begin position="87"/>
        <end position="279"/>
    </location>
</feature>
<feature type="compositionally biased region" description="Basic and acidic residues" evidence="3">
    <location>
        <begin position="189"/>
        <end position="212"/>
    </location>
</feature>
<feature type="domain" description="XRRM" evidence="4">
    <location>
        <begin position="400"/>
        <end position="510"/>
    </location>
</feature>